<name>A0AAV6KB32_9ERIC</name>
<gene>
    <name evidence="2" type="ORF">RHGRI_014823</name>
</gene>
<evidence type="ECO:0000313" key="3">
    <source>
        <dbReference type="Proteomes" id="UP000823749"/>
    </source>
</evidence>
<evidence type="ECO:0000313" key="2">
    <source>
        <dbReference type="EMBL" id="KAG5549641.1"/>
    </source>
</evidence>
<proteinExistence type="predicted"/>
<comment type="caution">
    <text evidence="2">The sequence shown here is derived from an EMBL/GenBank/DDBJ whole genome shotgun (WGS) entry which is preliminary data.</text>
</comment>
<feature type="region of interest" description="Disordered" evidence="1">
    <location>
        <begin position="44"/>
        <end position="86"/>
    </location>
</feature>
<dbReference type="AlphaFoldDB" id="A0AAV6KB32"/>
<reference evidence="2" key="1">
    <citation type="submission" date="2020-08" db="EMBL/GenBank/DDBJ databases">
        <title>Plant Genome Project.</title>
        <authorList>
            <person name="Zhang R.-G."/>
        </authorList>
    </citation>
    <scope>NUCLEOTIDE SEQUENCE</scope>
    <source>
        <strain evidence="2">WSP0</strain>
        <tissue evidence="2">Leaf</tissue>
    </source>
</reference>
<organism evidence="2 3">
    <name type="scientific">Rhododendron griersonianum</name>
    <dbReference type="NCBI Taxonomy" id="479676"/>
    <lineage>
        <taxon>Eukaryota</taxon>
        <taxon>Viridiplantae</taxon>
        <taxon>Streptophyta</taxon>
        <taxon>Embryophyta</taxon>
        <taxon>Tracheophyta</taxon>
        <taxon>Spermatophyta</taxon>
        <taxon>Magnoliopsida</taxon>
        <taxon>eudicotyledons</taxon>
        <taxon>Gunneridae</taxon>
        <taxon>Pentapetalae</taxon>
        <taxon>asterids</taxon>
        <taxon>Ericales</taxon>
        <taxon>Ericaceae</taxon>
        <taxon>Ericoideae</taxon>
        <taxon>Rhodoreae</taxon>
        <taxon>Rhododendron</taxon>
    </lineage>
</organism>
<accession>A0AAV6KB32</accession>
<dbReference type="Proteomes" id="UP000823749">
    <property type="component" value="Chromosome 5"/>
</dbReference>
<dbReference type="EMBL" id="JACTNZ010000005">
    <property type="protein sequence ID" value="KAG5549641.1"/>
    <property type="molecule type" value="Genomic_DNA"/>
</dbReference>
<sequence>MKSGGRKKKFDKAIKAMQDRIKSVRKKGVTCERWVWHSDFITDTFSEPYTPNAEDEEKTTSKEEEEEEAAGRQCLLEQAKAKERAQ</sequence>
<protein>
    <submittedName>
        <fullName evidence="2">Uncharacterized protein</fullName>
    </submittedName>
</protein>
<feature type="compositionally biased region" description="Acidic residues" evidence="1">
    <location>
        <begin position="53"/>
        <end position="68"/>
    </location>
</feature>
<evidence type="ECO:0000256" key="1">
    <source>
        <dbReference type="SAM" id="MobiDB-lite"/>
    </source>
</evidence>
<keyword evidence="3" id="KW-1185">Reference proteome</keyword>